<organism evidence="2 3">
    <name type="scientific">Marinifilum caeruleilacunae</name>
    <dbReference type="NCBI Taxonomy" id="2499076"/>
    <lineage>
        <taxon>Bacteria</taxon>
        <taxon>Pseudomonadati</taxon>
        <taxon>Bacteroidota</taxon>
        <taxon>Bacteroidia</taxon>
        <taxon>Marinilabiliales</taxon>
        <taxon>Marinifilaceae</taxon>
    </lineage>
</organism>
<protein>
    <recommendedName>
        <fullName evidence="4">DUF4468 domain-containing protein</fullName>
    </recommendedName>
</protein>
<feature type="signal peptide" evidence="1">
    <location>
        <begin position="1"/>
        <end position="19"/>
    </location>
</feature>
<sequence length="188" mass="22004">MKNYLLVFLFALCVNQLHAQHFLDYFDKAHIITDHDTIACYVKVQGTYHAKFEYKLHRDADTLVANIDTVNYLITDFNSYGKIRPNNKSILSRIICWGKINYYARIQFASPKLIRGDHQNGVSKTDDWTTYYIEKQDTLIAVPKRKVAQKIAFLFDDDLKSLTKVMKMNKLNNEKLITIIENYNQGKQ</sequence>
<proteinExistence type="predicted"/>
<accession>A0ABX1WSE4</accession>
<feature type="chain" id="PRO_5045185636" description="DUF4468 domain-containing protein" evidence="1">
    <location>
        <begin position="20"/>
        <end position="188"/>
    </location>
</feature>
<dbReference type="EMBL" id="RZNH01000004">
    <property type="protein sequence ID" value="NOU59019.1"/>
    <property type="molecule type" value="Genomic_DNA"/>
</dbReference>
<reference evidence="2 3" key="1">
    <citation type="submission" date="2018-12" db="EMBL/GenBank/DDBJ databases">
        <title>Marinifilum JC070 sp. nov., a marine bacterium isolated from Yongle Blue Hole in the South China Sea.</title>
        <authorList>
            <person name="Fu T."/>
        </authorList>
    </citation>
    <scope>NUCLEOTIDE SEQUENCE [LARGE SCALE GENOMIC DNA]</scope>
    <source>
        <strain evidence="2 3">JC070</strain>
    </source>
</reference>
<name>A0ABX1WSE4_9BACT</name>
<keyword evidence="1" id="KW-0732">Signal</keyword>
<keyword evidence="3" id="KW-1185">Reference proteome</keyword>
<evidence type="ECO:0000313" key="2">
    <source>
        <dbReference type="EMBL" id="NOU59019.1"/>
    </source>
</evidence>
<dbReference type="RefSeq" id="WP_171594294.1">
    <property type="nucleotide sequence ID" value="NZ_RZNH01000004.1"/>
</dbReference>
<evidence type="ECO:0008006" key="4">
    <source>
        <dbReference type="Google" id="ProtNLM"/>
    </source>
</evidence>
<dbReference type="Proteomes" id="UP000732105">
    <property type="component" value="Unassembled WGS sequence"/>
</dbReference>
<evidence type="ECO:0000313" key="3">
    <source>
        <dbReference type="Proteomes" id="UP000732105"/>
    </source>
</evidence>
<comment type="caution">
    <text evidence="2">The sequence shown here is derived from an EMBL/GenBank/DDBJ whole genome shotgun (WGS) entry which is preliminary data.</text>
</comment>
<evidence type="ECO:0000256" key="1">
    <source>
        <dbReference type="SAM" id="SignalP"/>
    </source>
</evidence>
<gene>
    <name evidence="2" type="ORF">ELS83_04245</name>
</gene>